<name>A0A2W5N8M9_RHOSU</name>
<proteinExistence type="predicted"/>
<dbReference type="PROSITE" id="PS51257">
    <property type="entry name" value="PROKAR_LIPOPROTEIN"/>
    <property type="match status" value="1"/>
</dbReference>
<gene>
    <name evidence="2" type="ORF">DI556_10050</name>
</gene>
<protein>
    <recommendedName>
        <fullName evidence="4">DUF3035 domain-containing protein</fullName>
    </recommendedName>
</protein>
<feature type="signal peptide" evidence="1">
    <location>
        <begin position="1"/>
        <end position="25"/>
    </location>
</feature>
<sequence length="116" mass="11621">MSALPGRSRRARAGLALGLAALALAGCEAPPEARYPITEAAAARPAPKLGETARFKRVGEASLASAEALGADRESLAAQAAALRAEASGLAGPVLDPETRARLLAAREDGVAPAPD</sequence>
<accession>A0A2W5N8M9</accession>
<reference evidence="2 3" key="1">
    <citation type="submission" date="2017-08" db="EMBL/GenBank/DDBJ databases">
        <title>Infants hospitalized years apart are colonized by the same room-sourced microbial strains.</title>
        <authorList>
            <person name="Brooks B."/>
            <person name="Olm M.R."/>
            <person name="Firek B.A."/>
            <person name="Baker R."/>
            <person name="Thomas B.C."/>
            <person name="Morowitz M.J."/>
            <person name="Banfield J.F."/>
        </authorList>
    </citation>
    <scope>NUCLEOTIDE SEQUENCE [LARGE SCALE GENOMIC DNA]</scope>
    <source>
        <strain evidence="2">S2_005_002_R2_34</strain>
    </source>
</reference>
<evidence type="ECO:0008006" key="4">
    <source>
        <dbReference type="Google" id="ProtNLM"/>
    </source>
</evidence>
<dbReference type="Proteomes" id="UP000249185">
    <property type="component" value="Unassembled WGS sequence"/>
</dbReference>
<evidence type="ECO:0000256" key="1">
    <source>
        <dbReference type="SAM" id="SignalP"/>
    </source>
</evidence>
<dbReference type="EMBL" id="QFPW01000006">
    <property type="protein sequence ID" value="PZQ49801.1"/>
    <property type="molecule type" value="Genomic_DNA"/>
</dbReference>
<keyword evidence="1" id="KW-0732">Signal</keyword>
<evidence type="ECO:0000313" key="2">
    <source>
        <dbReference type="EMBL" id="PZQ49801.1"/>
    </source>
</evidence>
<organism evidence="2 3">
    <name type="scientific">Rhodovulum sulfidophilum</name>
    <name type="common">Rhodobacter sulfidophilus</name>
    <dbReference type="NCBI Taxonomy" id="35806"/>
    <lineage>
        <taxon>Bacteria</taxon>
        <taxon>Pseudomonadati</taxon>
        <taxon>Pseudomonadota</taxon>
        <taxon>Alphaproteobacteria</taxon>
        <taxon>Rhodobacterales</taxon>
        <taxon>Paracoccaceae</taxon>
        <taxon>Rhodovulum</taxon>
    </lineage>
</organism>
<evidence type="ECO:0000313" key="3">
    <source>
        <dbReference type="Proteomes" id="UP000249185"/>
    </source>
</evidence>
<dbReference type="AlphaFoldDB" id="A0A2W5N8M9"/>
<comment type="caution">
    <text evidence="2">The sequence shown here is derived from an EMBL/GenBank/DDBJ whole genome shotgun (WGS) entry which is preliminary data.</text>
</comment>
<feature type="chain" id="PRO_5015997551" description="DUF3035 domain-containing protein" evidence="1">
    <location>
        <begin position="26"/>
        <end position="116"/>
    </location>
</feature>